<dbReference type="Proteomes" id="UP000419743">
    <property type="component" value="Unassembled WGS sequence"/>
</dbReference>
<name>A0A7M4DQ78_9MICO</name>
<keyword evidence="4" id="KW-1185">Reference proteome</keyword>
<dbReference type="RefSeq" id="WP_156742937.1">
    <property type="nucleotide sequence ID" value="NZ_CACRYJ010000061.1"/>
</dbReference>
<feature type="compositionally biased region" description="Acidic residues" evidence="1">
    <location>
        <begin position="264"/>
        <end position="273"/>
    </location>
</feature>
<evidence type="ECO:0000256" key="1">
    <source>
        <dbReference type="SAM" id="MobiDB-lite"/>
    </source>
</evidence>
<dbReference type="AlphaFoldDB" id="A0A7M4DQ78"/>
<gene>
    <name evidence="3" type="ORF">HALOF300_04316</name>
</gene>
<sequence>MRHRSRALFAVLAATLLVLAGCDGNVNLDPDPSDPTTSEGPRPAAVTQAPAEPTTLFASSDASELAMMASQTFFESAQVVVVAPAADAHASARAASIGAALGAPVLLTGVDDLGVEQEWIRLGVGTVVTVGGVVLESIDITGLNIQPAPGDVGDLGELLGLELTEAELPTAGGEVAALAALATDQVWPEVAADDPADPTETSSATDPAATDAAATEPADGAAEPSASDTGEADATSAADAGDGADAGDADSTDPAEPTGSGDPAEPDPSDAVDPDQAPDAVGEMPEFEPTERLEGVVALADGDPVQVAAVGTVRAAGGTVLAIPGDPRASAEAMAALATATSVVGIGTTYGDLAQFTWQSETAATGTQLPGGGQLVFSGKRYVALYGSPHTPSLGLLGEQDTPATVQRAADTAATYQPLTTDTVVPALEIIVTVASGSAGDDGNYSNEWAAEGFVPLIEAAQAAGQYVVLDFQPGRTSFLDQMQQYESLLQYPNVGIALDPEWRLEPDQVHLRQIGHVGIDEVNSVVNYLADFVQTNRLPQKLIVLHQFSLSMIEGRENLDTTRAEVALLIHADGQGTQAAKAGTWTALHVNAPAGVHWGWKNFIDEDLPMLTPAETYAVTPMPDFVSYQ</sequence>
<feature type="signal peptide" evidence="2">
    <location>
        <begin position="1"/>
        <end position="20"/>
    </location>
</feature>
<keyword evidence="2" id="KW-0732">Signal</keyword>
<feature type="region of interest" description="Disordered" evidence="1">
    <location>
        <begin position="28"/>
        <end position="49"/>
    </location>
</feature>
<feature type="compositionally biased region" description="Low complexity" evidence="1">
    <location>
        <begin position="198"/>
        <end position="243"/>
    </location>
</feature>
<feature type="region of interest" description="Disordered" evidence="1">
    <location>
        <begin position="191"/>
        <end position="283"/>
    </location>
</feature>
<evidence type="ECO:0000313" key="3">
    <source>
        <dbReference type="EMBL" id="VZO39622.1"/>
    </source>
</evidence>
<evidence type="ECO:0008006" key="5">
    <source>
        <dbReference type="Google" id="ProtNLM"/>
    </source>
</evidence>
<dbReference type="EMBL" id="CACRYJ010000061">
    <property type="protein sequence ID" value="VZO39622.1"/>
    <property type="molecule type" value="Genomic_DNA"/>
</dbReference>
<feature type="chain" id="PRO_5039728926" description="Lipoprotein" evidence="2">
    <location>
        <begin position="21"/>
        <end position="630"/>
    </location>
</feature>
<reference evidence="3 4" key="1">
    <citation type="submission" date="2019-11" db="EMBL/GenBank/DDBJ databases">
        <authorList>
            <person name="Criscuolo A."/>
        </authorList>
    </citation>
    <scope>NUCLEOTIDE SEQUENCE [LARGE SCALE GENOMIC DNA]</scope>
    <source>
        <strain evidence="3">CIP111667</strain>
    </source>
</reference>
<evidence type="ECO:0000313" key="4">
    <source>
        <dbReference type="Proteomes" id="UP000419743"/>
    </source>
</evidence>
<proteinExistence type="predicted"/>
<protein>
    <recommendedName>
        <fullName evidence="5">Lipoprotein</fullName>
    </recommendedName>
</protein>
<accession>A0A7M4DQ78</accession>
<comment type="caution">
    <text evidence="3">The sequence shown here is derived from an EMBL/GenBank/DDBJ whole genome shotgun (WGS) entry which is preliminary data.</text>
</comment>
<dbReference type="PROSITE" id="PS51257">
    <property type="entry name" value="PROKAR_LIPOPROTEIN"/>
    <property type="match status" value="1"/>
</dbReference>
<evidence type="ECO:0000256" key="2">
    <source>
        <dbReference type="SAM" id="SignalP"/>
    </source>
</evidence>
<organism evidence="3 4">
    <name type="scientific">Occultella aeris</name>
    <dbReference type="NCBI Taxonomy" id="2761496"/>
    <lineage>
        <taxon>Bacteria</taxon>
        <taxon>Bacillati</taxon>
        <taxon>Actinomycetota</taxon>
        <taxon>Actinomycetes</taxon>
        <taxon>Micrococcales</taxon>
        <taxon>Ruaniaceae</taxon>
        <taxon>Occultella</taxon>
    </lineage>
</organism>